<dbReference type="PRINTS" id="PR00759">
    <property type="entry name" value="BASICPTASE"/>
</dbReference>
<name>A0A142C1J7_CONBE</name>
<dbReference type="AlphaFoldDB" id="A0A142C1J7"/>
<keyword evidence="2" id="KW-0722">Serine protease inhibitor</keyword>
<keyword evidence="1" id="KW-0646">Protease inhibitor</keyword>
<dbReference type="FunFam" id="4.10.410.10:FF:000021">
    <property type="entry name" value="Serine protease inhibitor, putative"/>
    <property type="match status" value="1"/>
</dbReference>
<evidence type="ECO:0000259" key="5">
    <source>
        <dbReference type="PROSITE" id="PS50279"/>
    </source>
</evidence>
<dbReference type="InterPro" id="IPR002223">
    <property type="entry name" value="Kunitz_BPTI"/>
</dbReference>
<dbReference type="EMBL" id="KU563950">
    <property type="protein sequence ID" value="AMP44698.1"/>
    <property type="molecule type" value="mRNA"/>
</dbReference>
<dbReference type="SUPFAM" id="SSF57362">
    <property type="entry name" value="BPTI-like"/>
    <property type="match status" value="1"/>
</dbReference>
<dbReference type="Pfam" id="PF00014">
    <property type="entry name" value="Kunitz_BPTI"/>
    <property type="match status" value="1"/>
</dbReference>
<dbReference type="GO" id="GO:0005615">
    <property type="term" value="C:extracellular space"/>
    <property type="evidence" value="ECO:0007669"/>
    <property type="project" value="TreeGrafter"/>
</dbReference>
<accession>A0A142C1J7</accession>
<evidence type="ECO:0000313" key="6">
    <source>
        <dbReference type="EMBL" id="AMP44698.1"/>
    </source>
</evidence>
<feature type="region of interest" description="Disordered" evidence="4">
    <location>
        <begin position="23"/>
        <end position="44"/>
    </location>
</feature>
<dbReference type="InterPro" id="IPR020901">
    <property type="entry name" value="Prtase_inh_Kunz-CS"/>
</dbReference>
<dbReference type="PANTHER" id="PTHR10083:SF328">
    <property type="entry name" value="TISSUE FACTOR PATHWAY INHIBITOR"/>
    <property type="match status" value="1"/>
</dbReference>
<reference evidence="6" key="1">
    <citation type="submission" date="2015-12" db="EMBL/GenBank/DDBJ databases">
        <title>High throughput identification of novel conotoxins from the Chinese tubular cone snail Conus betulinus by multitranscriptome sequencing.</title>
        <authorList>
            <person name="Ruan Z."/>
            <person name="Peng C."/>
            <person name="Shi Q."/>
            <person name="Yao G."/>
            <person name="Gao B.-M."/>
        </authorList>
    </citation>
    <scope>NUCLEOTIDE SEQUENCE</scope>
</reference>
<evidence type="ECO:0000256" key="3">
    <source>
        <dbReference type="ARBA" id="ARBA00023157"/>
    </source>
</evidence>
<keyword evidence="3" id="KW-1015">Disulfide bond</keyword>
<evidence type="ECO:0000256" key="4">
    <source>
        <dbReference type="SAM" id="MobiDB-lite"/>
    </source>
</evidence>
<dbReference type="InterPro" id="IPR050098">
    <property type="entry name" value="TFPI/VKTCI-like"/>
</dbReference>
<proteinExistence type="evidence at transcript level"/>
<dbReference type="PANTHER" id="PTHR10083">
    <property type="entry name" value="KUNITZ-TYPE PROTEASE INHIBITOR-RELATED"/>
    <property type="match status" value="1"/>
</dbReference>
<protein>
    <submittedName>
        <fullName evidence="6">Conotoxin</fullName>
    </submittedName>
</protein>
<organism evidence="6">
    <name type="scientific">Conus betulinus</name>
    <name type="common">Beech cone</name>
    <dbReference type="NCBI Taxonomy" id="89764"/>
    <lineage>
        <taxon>Eukaryota</taxon>
        <taxon>Metazoa</taxon>
        <taxon>Spiralia</taxon>
        <taxon>Lophotrochozoa</taxon>
        <taxon>Mollusca</taxon>
        <taxon>Gastropoda</taxon>
        <taxon>Caenogastropoda</taxon>
        <taxon>Neogastropoda</taxon>
        <taxon>Conoidea</taxon>
        <taxon>Conidae</taxon>
        <taxon>Conus</taxon>
        <taxon>Dendroconus</taxon>
    </lineage>
</organism>
<dbReference type="SMART" id="SM00131">
    <property type="entry name" value="KU"/>
    <property type="match status" value="1"/>
</dbReference>
<dbReference type="CDD" id="cd00109">
    <property type="entry name" value="Kunitz-type"/>
    <property type="match status" value="1"/>
</dbReference>
<sequence>MPSCHARPQFTLPLVLFQELSSDEDTRQQSAHRKTDSLPDTSRVEGLPSLCSLPKVVGPCRALIPRFYFNSTQLECLPFAYGGCHGNDNNFETYSECQASCR</sequence>
<feature type="domain" description="BPTI/Kunitz inhibitor" evidence="5">
    <location>
        <begin position="51"/>
        <end position="101"/>
    </location>
</feature>
<dbReference type="InterPro" id="IPR036880">
    <property type="entry name" value="Kunitz_BPTI_sf"/>
</dbReference>
<evidence type="ECO:0000256" key="1">
    <source>
        <dbReference type="ARBA" id="ARBA00022690"/>
    </source>
</evidence>
<dbReference type="PROSITE" id="PS50279">
    <property type="entry name" value="BPTI_KUNITZ_2"/>
    <property type="match status" value="1"/>
</dbReference>
<evidence type="ECO:0000256" key="2">
    <source>
        <dbReference type="ARBA" id="ARBA00022900"/>
    </source>
</evidence>
<dbReference type="Gene3D" id="4.10.410.10">
    <property type="entry name" value="Pancreatic trypsin inhibitor Kunitz domain"/>
    <property type="match status" value="1"/>
</dbReference>
<dbReference type="PROSITE" id="PS00280">
    <property type="entry name" value="BPTI_KUNITZ_1"/>
    <property type="match status" value="1"/>
</dbReference>
<dbReference type="GO" id="GO:0004867">
    <property type="term" value="F:serine-type endopeptidase inhibitor activity"/>
    <property type="evidence" value="ECO:0007669"/>
    <property type="project" value="UniProtKB-KW"/>
</dbReference>